<comment type="subunit">
    <text evidence="3 7">Homodimer.</text>
</comment>
<feature type="domain" description="PhoU" evidence="8">
    <location>
        <begin position="122"/>
        <end position="206"/>
    </location>
</feature>
<name>A0A9D2KNW1_9FIRM</name>
<evidence type="ECO:0000256" key="2">
    <source>
        <dbReference type="ARBA" id="ARBA00008107"/>
    </source>
</evidence>
<dbReference type="FunFam" id="1.20.58.220:FF:000004">
    <property type="entry name" value="Phosphate-specific transport system accessory protein PhoU"/>
    <property type="match status" value="1"/>
</dbReference>
<dbReference type="InterPro" id="IPR028366">
    <property type="entry name" value="PhoU"/>
</dbReference>
<evidence type="ECO:0000256" key="6">
    <source>
        <dbReference type="ARBA" id="ARBA00022592"/>
    </source>
</evidence>
<reference evidence="9" key="2">
    <citation type="submission" date="2021-04" db="EMBL/GenBank/DDBJ databases">
        <authorList>
            <person name="Gilroy R."/>
        </authorList>
    </citation>
    <scope>NUCLEOTIDE SEQUENCE</scope>
    <source>
        <strain evidence="9">CHK178-16964</strain>
    </source>
</reference>
<dbReference type="InterPro" id="IPR038078">
    <property type="entry name" value="PhoU-like_sf"/>
</dbReference>
<evidence type="ECO:0000256" key="3">
    <source>
        <dbReference type="ARBA" id="ARBA00011738"/>
    </source>
</evidence>
<accession>A0A9D2KNW1</accession>
<dbReference type="GO" id="GO:0006817">
    <property type="term" value="P:phosphate ion transport"/>
    <property type="evidence" value="ECO:0007669"/>
    <property type="project" value="UniProtKB-KW"/>
</dbReference>
<keyword evidence="4 7" id="KW-0813">Transport</keyword>
<dbReference type="GO" id="GO:0030643">
    <property type="term" value="P:intracellular phosphate ion homeostasis"/>
    <property type="evidence" value="ECO:0007669"/>
    <property type="project" value="InterPro"/>
</dbReference>
<dbReference type="GO" id="GO:0045936">
    <property type="term" value="P:negative regulation of phosphate metabolic process"/>
    <property type="evidence" value="ECO:0007669"/>
    <property type="project" value="InterPro"/>
</dbReference>
<comment type="similarity">
    <text evidence="2 7">Belongs to the PhoU family.</text>
</comment>
<dbReference type="NCBIfam" id="TIGR02135">
    <property type="entry name" value="phoU_full"/>
    <property type="match status" value="1"/>
</dbReference>
<dbReference type="PIRSF" id="PIRSF003107">
    <property type="entry name" value="PhoU"/>
    <property type="match status" value="1"/>
</dbReference>
<dbReference type="PANTHER" id="PTHR42930">
    <property type="entry name" value="PHOSPHATE-SPECIFIC TRANSPORT SYSTEM ACCESSORY PROTEIN PHOU"/>
    <property type="match status" value="1"/>
</dbReference>
<dbReference type="EMBL" id="DWZA01000073">
    <property type="protein sequence ID" value="HJA71574.1"/>
    <property type="molecule type" value="Genomic_DNA"/>
</dbReference>
<keyword evidence="6 7" id="KW-0592">Phosphate transport</keyword>
<reference evidence="9" key="1">
    <citation type="journal article" date="2021" name="PeerJ">
        <title>Extensive microbial diversity within the chicken gut microbiome revealed by metagenomics and culture.</title>
        <authorList>
            <person name="Gilroy R."/>
            <person name="Ravi A."/>
            <person name="Getino M."/>
            <person name="Pursley I."/>
            <person name="Horton D.L."/>
            <person name="Alikhan N.F."/>
            <person name="Baker D."/>
            <person name="Gharbi K."/>
            <person name="Hall N."/>
            <person name="Watson M."/>
            <person name="Adriaenssens E.M."/>
            <person name="Foster-Nyarko E."/>
            <person name="Jarju S."/>
            <person name="Secka A."/>
            <person name="Antonio M."/>
            <person name="Oren A."/>
            <person name="Chaudhuri R.R."/>
            <person name="La Ragione R."/>
            <person name="Hildebrand F."/>
            <person name="Pallen M.J."/>
        </authorList>
    </citation>
    <scope>NUCLEOTIDE SEQUENCE</scope>
    <source>
        <strain evidence="9">CHK178-16964</strain>
    </source>
</reference>
<evidence type="ECO:0000313" key="9">
    <source>
        <dbReference type="EMBL" id="HJA71574.1"/>
    </source>
</evidence>
<dbReference type="AlphaFoldDB" id="A0A9D2KNW1"/>
<dbReference type="GO" id="GO:0005737">
    <property type="term" value="C:cytoplasm"/>
    <property type="evidence" value="ECO:0007669"/>
    <property type="project" value="UniProtKB-SubCell"/>
</dbReference>
<comment type="caution">
    <text evidence="9">The sequence shown here is derived from an EMBL/GenBank/DDBJ whole genome shotgun (WGS) entry which is preliminary data.</text>
</comment>
<gene>
    <name evidence="9" type="primary">phoU</name>
    <name evidence="9" type="ORF">IAA07_08375</name>
</gene>
<comment type="subcellular location">
    <subcellularLocation>
        <location evidence="1 7">Cytoplasm</location>
    </subcellularLocation>
</comment>
<dbReference type="PANTHER" id="PTHR42930:SF3">
    <property type="entry name" value="PHOSPHATE-SPECIFIC TRANSPORT SYSTEM ACCESSORY PROTEIN PHOU"/>
    <property type="match status" value="1"/>
</dbReference>
<feature type="domain" description="PhoU" evidence="8">
    <location>
        <begin position="18"/>
        <end position="105"/>
    </location>
</feature>
<protein>
    <recommendedName>
        <fullName evidence="7">Phosphate-specific transport system accessory protein PhoU</fullName>
    </recommendedName>
</protein>
<dbReference type="Proteomes" id="UP000823900">
    <property type="component" value="Unassembled WGS sequence"/>
</dbReference>
<dbReference type="InterPro" id="IPR026022">
    <property type="entry name" value="PhoU_dom"/>
</dbReference>
<evidence type="ECO:0000313" key="10">
    <source>
        <dbReference type="Proteomes" id="UP000823900"/>
    </source>
</evidence>
<organism evidence="9 10">
    <name type="scientific">Candidatus Lachnoclostridium stercoravium</name>
    <dbReference type="NCBI Taxonomy" id="2838633"/>
    <lineage>
        <taxon>Bacteria</taxon>
        <taxon>Bacillati</taxon>
        <taxon>Bacillota</taxon>
        <taxon>Clostridia</taxon>
        <taxon>Lachnospirales</taxon>
        <taxon>Lachnospiraceae</taxon>
    </lineage>
</organism>
<comment type="function">
    <text evidence="7">Plays a role in the regulation of phosphate uptake.</text>
</comment>
<evidence type="ECO:0000259" key="8">
    <source>
        <dbReference type="Pfam" id="PF01895"/>
    </source>
</evidence>
<dbReference type="SUPFAM" id="SSF109755">
    <property type="entry name" value="PhoU-like"/>
    <property type="match status" value="1"/>
</dbReference>
<keyword evidence="5 7" id="KW-0963">Cytoplasm</keyword>
<evidence type="ECO:0000256" key="7">
    <source>
        <dbReference type="PIRNR" id="PIRNR003107"/>
    </source>
</evidence>
<evidence type="ECO:0000256" key="1">
    <source>
        <dbReference type="ARBA" id="ARBA00004496"/>
    </source>
</evidence>
<dbReference type="Pfam" id="PF01895">
    <property type="entry name" value="PhoU"/>
    <property type="match status" value="2"/>
</dbReference>
<dbReference type="Gene3D" id="1.20.58.220">
    <property type="entry name" value="Phosphate transport system protein phou homolog 2, domain 2"/>
    <property type="match status" value="2"/>
</dbReference>
<sequence length="220" mass="24687">MTTRSTFSRELEELNSSLEKMSIAAEEAIEQALKALISNDRETAQRLVKEDEAIDQMERDIETRCLNLMLRQQPVAADLRHISTALKVVTDLERIGDHAADIAELTLSINGEDSCDEIQHLPTMAENVKTMLRAAITAFINRDVAAAREIEKTDDVIDELFVKTRKEVVQLIAGDISKSDKAIDFLMVAKYLERIGDHAVNVCEWTEFSVNGSVNDVRIL</sequence>
<proteinExistence type="inferred from homology"/>
<evidence type="ECO:0000256" key="5">
    <source>
        <dbReference type="ARBA" id="ARBA00022490"/>
    </source>
</evidence>
<evidence type="ECO:0000256" key="4">
    <source>
        <dbReference type="ARBA" id="ARBA00022448"/>
    </source>
</evidence>